<organism evidence="1 2">
    <name type="scientific">Ambispora gerdemannii</name>
    <dbReference type="NCBI Taxonomy" id="144530"/>
    <lineage>
        <taxon>Eukaryota</taxon>
        <taxon>Fungi</taxon>
        <taxon>Fungi incertae sedis</taxon>
        <taxon>Mucoromycota</taxon>
        <taxon>Glomeromycotina</taxon>
        <taxon>Glomeromycetes</taxon>
        <taxon>Archaeosporales</taxon>
        <taxon>Ambisporaceae</taxon>
        <taxon>Ambispora</taxon>
    </lineage>
</organism>
<sequence length="140" mass="16426">MKIISNIENIGFLIAYLTLNTTKVQDIEEQTELQMKILASFLHSLCDKEFSVYDTSKRLLEKSSRVPDLEHSEPEYYIVYLSDIQDKIINLIRKHFNMHIRIPINAAGQFLTADEIRKSAIRKIYKFCVANNLILLWTYL</sequence>
<evidence type="ECO:0000313" key="2">
    <source>
        <dbReference type="Proteomes" id="UP000789831"/>
    </source>
</evidence>
<dbReference type="EMBL" id="CAJVPL010000214">
    <property type="protein sequence ID" value="CAG8466599.1"/>
    <property type="molecule type" value="Genomic_DNA"/>
</dbReference>
<accession>A0A9N8VZJ4</accession>
<name>A0A9N8VZJ4_9GLOM</name>
<dbReference type="AlphaFoldDB" id="A0A9N8VZJ4"/>
<keyword evidence="2" id="KW-1185">Reference proteome</keyword>
<reference evidence="1" key="1">
    <citation type="submission" date="2021-06" db="EMBL/GenBank/DDBJ databases">
        <authorList>
            <person name="Kallberg Y."/>
            <person name="Tangrot J."/>
            <person name="Rosling A."/>
        </authorList>
    </citation>
    <scope>NUCLEOTIDE SEQUENCE</scope>
    <source>
        <strain evidence="1">MT106</strain>
    </source>
</reference>
<comment type="caution">
    <text evidence="1">The sequence shown here is derived from an EMBL/GenBank/DDBJ whole genome shotgun (WGS) entry which is preliminary data.</text>
</comment>
<dbReference type="OrthoDB" id="2437251at2759"/>
<protein>
    <submittedName>
        <fullName evidence="1">13543_t:CDS:1</fullName>
    </submittedName>
</protein>
<evidence type="ECO:0000313" key="1">
    <source>
        <dbReference type="EMBL" id="CAG8466599.1"/>
    </source>
</evidence>
<proteinExistence type="predicted"/>
<gene>
    <name evidence="1" type="ORF">AGERDE_LOCUS2524</name>
</gene>
<dbReference type="Proteomes" id="UP000789831">
    <property type="component" value="Unassembled WGS sequence"/>
</dbReference>